<protein>
    <submittedName>
        <fullName evidence="2">Uncharacterized protein</fullName>
    </submittedName>
</protein>
<comment type="caution">
    <text evidence="2">The sequence shown here is derived from an EMBL/GenBank/DDBJ whole genome shotgun (WGS) entry which is preliminary data.</text>
</comment>
<name>A0A2W4W9T1_9CYAN</name>
<gene>
    <name evidence="2" type="ORF">DCF19_12745</name>
</gene>
<reference evidence="2 3" key="1">
    <citation type="submission" date="2018-04" db="EMBL/GenBank/DDBJ databases">
        <authorList>
            <person name="Go L.Y."/>
            <person name="Mitchell J.A."/>
        </authorList>
    </citation>
    <scope>NUCLEOTIDE SEQUENCE [LARGE SCALE GENOMIC DNA]</scope>
    <source>
        <strain evidence="2">ULC066bin1</strain>
    </source>
</reference>
<keyword evidence="1" id="KW-0472">Membrane</keyword>
<proteinExistence type="predicted"/>
<organism evidence="2 3">
    <name type="scientific">Pseudanabaena frigida</name>
    <dbReference type="NCBI Taxonomy" id="945775"/>
    <lineage>
        <taxon>Bacteria</taxon>
        <taxon>Bacillati</taxon>
        <taxon>Cyanobacteriota</taxon>
        <taxon>Cyanophyceae</taxon>
        <taxon>Pseudanabaenales</taxon>
        <taxon>Pseudanabaenaceae</taxon>
        <taxon>Pseudanabaena</taxon>
    </lineage>
</organism>
<sequence length="137" mass="15993">MNPDNSNSLSDSIAEELLDRQVQRLIEVQTYLRWIFDGFLWLTVGTASIWALRSDIELWIATFTWAAVRLTLAYNRLPMLGLGICVAMTFATLVWQSSIILWGVNQRERRSLIKQVKKIQEKGKSHPLWRWVCEEKL</sequence>
<feature type="transmembrane region" description="Helical" evidence="1">
    <location>
        <begin position="80"/>
        <end position="104"/>
    </location>
</feature>
<keyword evidence="1" id="KW-0812">Transmembrane</keyword>
<dbReference type="AlphaFoldDB" id="A0A2W4W9T1"/>
<accession>A0A2W4W9T1</accession>
<evidence type="ECO:0000313" key="3">
    <source>
        <dbReference type="Proteomes" id="UP000249467"/>
    </source>
</evidence>
<evidence type="ECO:0000256" key="1">
    <source>
        <dbReference type="SAM" id="Phobius"/>
    </source>
</evidence>
<evidence type="ECO:0000313" key="2">
    <source>
        <dbReference type="EMBL" id="PZO40047.1"/>
    </source>
</evidence>
<feature type="transmembrane region" description="Helical" evidence="1">
    <location>
        <begin position="31"/>
        <end position="51"/>
    </location>
</feature>
<keyword evidence="1" id="KW-1133">Transmembrane helix</keyword>
<dbReference type="EMBL" id="QBML01000015">
    <property type="protein sequence ID" value="PZO40047.1"/>
    <property type="molecule type" value="Genomic_DNA"/>
</dbReference>
<dbReference type="Proteomes" id="UP000249467">
    <property type="component" value="Unassembled WGS sequence"/>
</dbReference>
<reference evidence="2 3" key="2">
    <citation type="submission" date="2018-06" db="EMBL/GenBank/DDBJ databases">
        <title>Metagenomic assembly of (sub)arctic Cyanobacteria and their associated microbiome from non-axenic cultures.</title>
        <authorList>
            <person name="Baurain D."/>
        </authorList>
    </citation>
    <scope>NUCLEOTIDE SEQUENCE [LARGE SCALE GENOMIC DNA]</scope>
    <source>
        <strain evidence="2">ULC066bin1</strain>
    </source>
</reference>